<protein>
    <recommendedName>
        <fullName evidence="3">Cro/Cl family transcriptional regulator</fullName>
    </recommendedName>
</protein>
<proteinExistence type="predicted"/>
<reference evidence="1 2" key="1">
    <citation type="submission" date="2020-11" db="EMBL/GenBank/DDBJ databases">
        <title>Identification of Lelliottia nimipressuralis from Wound Infection by Whole Genome-Based Bacterial Identification.</title>
        <authorList>
            <person name="Navarathna D.H."/>
            <person name="Choi H."/>
            <person name="Jinadatha C."/>
            <person name="Chatterjee P."/>
            <person name="Hwang M."/>
        </authorList>
    </citation>
    <scope>NUCLEOTIDE SEQUENCE [LARGE SCALE GENOMIC DNA]</scope>
    <source>
        <strain evidence="1 2">DN2020</strain>
    </source>
</reference>
<accession>A0ABD4KDB7</accession>
<dbReference type="InterPro" id="IPR038202">
    <property type="entry name" value="Cro_sf"/>
</dbReference>
<dbReference type="AlphaFoldDB" id="A0ABD4KDB7"/>
<dbReference type="PIRSF" id="PIRSF003217">
    <property type="entry name" value="Cro_protein"/>
    <property type="match status" value="1"/>
</dbReference>
<gene>
    <name evidence="1" type="ORF">ISP11_14520</name>
</gene>
<dbReference type="Proteomes" id="UP000628560">
    <property type="component" value="Unassembled WGS sequence"/>
</dbReference>
<dbReference type="InterPro" id="IPR000655">
    <property type="entry name" value="Cro-like"/>
</dbReference>
<dbReference type="InterPro" id="IPR010982">
    <property type="entry name" value="Lambda_DNA-bd_dom_sf"/>
</dbReference>
<dbReference type="EMBL" id="JADIXP010000008">
    <property type="protein sequence ID" value="MBF4179083.1"/>
    <property type="molecule type" value="Genomic_DNA"/>
</dbReference>
<dbReference type="Pfam" id="PF09048">
    <property type="entry name" value="Cro"/>
    <property type="match status" value="1"/>
</dbReference>
<evidence type="ECO:0008006" key="3">
    <source>
        <dbReference type="Google" id="ProtNLM"/>
    </source>
</evidence>
<sequence>MRKITLKSFAEEVGQVKAADQLGVRQSAISKAIKSGRNVVVTISNGGEVTAEEVKAFPSQRRDDAFAS</sequence>
<name>A0ABD4KDB7_9ENTR</name>
<dbReference type="Gene3D" id="3.30.240.10">
    <property type="entry name" value="CRO Repressor"/>
    <property type="match status" value="1"/>
</dbReference>
<evidence type="ECO:0000313" key="2">
    <source>
        <dbReference type="Proteomes" id="UP000628560"/>
    </source>
</evidence>
<organism evidence="1 2">
    <name type="scientific">Lelliottia nimipressuralis</name>
    <dbReference type="NCBI Taxonomy" id="69220"/>
    <lineage>
        <taxon>Bacteria</taxon>
        <taxon>Pseudomonadati</taxon>
        <taxon>Pseudomonadota</taxon>
        <taxon>Gammaproteobacteria</taxon>
        <taxon>Enterobacterales</taxon>
        <taxon>Enterobacteriaceae</taxon>
        <taxon>Lelliottia</taxon>
    </lineage>
</organism>
<comment type="caution">
    <text evidence="1">The sequence shown here is derived from an EMBL/GenBank/DDBJ whole genome shotgun (WGS) entry which is preliminary data.</text>
</comment>
<dbReference type="SUPFAM" id="SSF47413">
    <property type="entry name" value="lambda repressor-like DNA-binding domains"/>
    <property type="match status" value="1"/>
</dbReference>
<dbReference type="RefSeq" id="WP_194513638.1">
    <property type="nucleotide sequence ID" value="NZ_JADIXP010000008.1"/>
</dbReference>
<evidence type="ECO:0000313" key="1">
    <source>
        <dbReference type="EMBL" id="MBF4179083.1"/>
    </source>
</evidence>